<gene>
    <name evidence="1" type="ORF">AN619_04170</name>
</gene>
<dbReference type="AlphaFoldDB" id="A0A140LAI9"/>
<name>A0A140LAI9_9FIRM</name>
<sequence length="68" mass="7726">MAVIIDYKTARRRMEKHNAHKKMQKGIDVIGKLKNTEITPEMAFILTLLLLGLFIGYAENLVPLLSSK</sequence>
<dbReference type="EMBL" id="LOEE01000013">
    <property type="protein sequence ID" value="KXG77564.1"/>
    <property type="molecule type" value="Genomic_DNA"/>
</dbReference>
<evidence type="ECO:0000313" key="2">
    <source>
        <dbReference type="Proteomes" id="UP000070456"/>
    </source>
</evidence>
<evidence type="ECO:0000313" key="1">
    <source>
        <dbReference type="EMBL" id="KXG77564.1"/>
    </source>
</evidence>
<dbReference type="Proteomes" id="UP000070456">
    <property type="component" value="Unassembled WGS sequence"/>
</dbReference>
<accession>A0A140LAI9</accession>
<dbReference type="RefSeq" id="WP_068554608.1">
    <property type="nucleotide sequence ID" value="NZ_LOEE01000013.1"/>
</dbReference>
<comment type="caution">
    <text evidence="1">The sequence shown here is derived from an EMBL/GenBank/DDBJ whole genome shotgun (WGS) entry which is preliminary data.</text>
</comment>
<keyword evidence="2" id="KW-1185">Reference proteome</keyword>
<organism evidence="1 2">
    <name type="scientific">Thermotalea metallivorans</name>
    <dbReference type="NCBI Taxonomy" id="520762"/>
    <lineage>
        <taxon>Bacteria</taxon>
        <taxon>Bacillati</taxon>
        <taxon>Bacillota</taxon>
        <taxon>Clostridia</taxon>
        <taxon>Peptostreptococcales</taxon>
        <taxon>Thermotaleaceae</taxon>
        <taxon>Thermotalea</taxon>
    </lineage>
</organism>
<reference evidence="1 2" key="1">
    <citation type="submission" date="2015-12" db="EMBL/GenBank/DDBJ databases">
        <title>Draft genome sequence of the thermoanaerobe Thermotalea metallivorans, an isolate from the runoff channel of the Great Artesian Basin, Australia.</title>
        <authorList>
            <person name="Patel B.K."/>
        </authorList>
    </citation>
    <scope>NUCLEOTIDE SEQUENCE [LARGE SCALE GENOMIC DNA]</scope>
    <source>
        <strain evidence="1 2">B2-1</strain>
    </source>
</reference>
<proteinExistence type="predicted"/>
<protein>
    <submittedName>
        <fullName evidence="1">Uncharacterized protein</fullName>
    </submittedName>
</protein>